<dbReference type="InterPro" id="IPR001304">
    <property type="entry name" value="C-type_lectin-like"/>
</dbReference>
<dbReference type="Gene3D" id="3.10.100.10">
    <property type="entry name" value="Mannose-Binding Protein A, subunit A"/>
    <property type="match status" value="1"/>
</dbReference>
<keyword evidence="3" id="KW-1185">Reference proteome</keyword>
<dbReference type="AlphaFoldDB" id="A0A7N8YLD4"/>
<dbReference type="SUPFAM" id="SSF56436">
    <property type="entry name" value="C-type lectin-like"/>
    <property type="match status" value="1"/>
</dbReference>
<dbReference type="SMART" id="SM00034">
    <property type="entry name" value="CLECT"/>
    <property type="match status" value="1"/>
</dbReference>
<protein>
    <recommendedName>
        <fullName evidence="1">C-type lectin domain-containing protein</fullName>
    </recommendedName>
</protein>
<reference evidence="2" key="1">
    <citation type="submission" date="2025-08" db="UniProtKB">
        <authorList>
            <consortium name="Ensembl"/>
        </authorList>
    </citation>
    <scope>IDENTIFICATION</scope>
</reference>
<dbReference type="PANTHER" id="PTHR22803">
    <property type="entry name" value="MANNOSE, PHOSPHOLIPASE, LECTIN RECEPTOR RELATED"/>
    <property type="match status" value="1"/>
</dbReference>
<name>A0A7N8YLD4_9TELE</name>
<reference evidence="2" key="2">
    <citation type="submission" date="2025-09" db="UniProtKB">
        <authorList>
            <consortium name="Ensembl"/>
        </authorList>
    </citation>
    <scope>IDENTIFICATION</scope>
</reference>
<dbReference type="GeneTree" id="ENSGT01030000234575"/>
<feature type="domain" description="C-type lectin" evidence="1">
    <location>
        <begin position="32"/>
        <end position="154"/>
    </location>
</feature>
<proteinExistence type="predicted"/>
<dbReference type="PROSITE" id="PS50041">
    <property type="entry name" value="C_TYPE_LECTIN_2"/>
    <property type="match status" value="1"/>
</dbReference>
<sequence>MKNMSLSINICCTVTVWTGELCMKCERGWELHGGMCYYFSNIEASWQESESKCQYLGGALVKVDSRQEQVSNFAAGSQTTLTYKMNYVADQYWIGLTDLEEEGEWLWVDGSPLSFWQFHEPDNWKVENPDGENCARMGLQDGSCKLKSWFDKSCLCCLKCKRTELRLML</sequence>
<dbReference type="Pfam" id="PF00059">
    <property type="entry name" value="Lectin_C"/>
    <property type="match status" value="1"/>
</dbReference>
<dbReference type="InterPro" id="IPR016186">
    <property type="entry name" value="C-type_lectin-like/link_sf"/>
</dbReference>
<evidence type="ECO:0000259" key="1">
    <source>
        <dbReference type="PROSITE" id="PS50041"/>
    </source>
</evidence>
<evidence type="ECO:0000313" key="2">
    <source>
        <dbReference type="Ensembl" id="ENSMAMP00000067348.1"/>
    </source>
</evidence>
<dbReference type="InterPro" id="IPR050111">
    <property type="entry name" value="C-type_lectin/snaclec_domain"/>
</dbReference>
<accession>A0A7N8YLD4</accession>
<organism evidence="2 3">
    <name type="scientific">Mastacembelus armatus</name>
    <name type="common">zig-zag eel</name>
    <dbReference type="NCBI Taxonomy" id="205130"/>
    <lineage>
        <taxon>Eukaryota</taxon>
        <taxon>Metazoa</taxon>
        <taxon>Chordata</taxon>
        <taxon>Craniata</taxon>
        <taxon>Vertebrata</taxon>
        <taxon>Euteleostomi</taxon>
        <taxon>Actinopterygii</taxon>
        <taxon>Neopterygii</taxon>
        <taxon>Teleostei</taxon>
        <taxon>Neoteleostei</taxon>
        <taxon>Acanthomorphata</taxon>
        <taxon>Anabantaria</taxon>
        <taxon>Synbranchiformes</taxon>
        <taxon>Mastacembelidae</taxon>
        <taxon>Mastacembelus</taxon>
    </lineage>
</organism>
<dbReference type="Proteomes" id="UP000261640">
    <property type="component" value="Unplaced"/>
</dbReference>
<dbReference type="Ensembl" id="ENSMAMT00000057513.1">
    <property type="protein sequence ID" value="ENSMAMP00000067348.1"/>
    <property type="gene ID" value="ENSMAMG00000008032.2"/>
</dbReference>
<evidence type="ECO:0000313" key="3">
    <source>
        <dbReference type="Proteomes" id="UP000261640"/>
    </source>
</evidence>
<dbReference type="InterPro" id="IPR016187">
    <property type="entry name" value="CTDL_fold"/>
</dbReference>